<feature type="domain" description="BING4 C-terminal" evidence="8">
    <location>
        <begin position="394"/>
        <end position="475"/>
    </location>
</feature>
<evidence type="ECO:0000256" key="5">
    <source>
        <dbReference type="ARBA" id="ARBA00023242"/>
    </source>
</evidence>
<dbReference type="InterPro" id="IPR019775">
    <property type="entry name" value="WD40_repeat_CS"/>
</dbReference>
<keyword evidence="3 6" id="KW-0853">WD repeat</keyword>
<dbReference type="EMBL" id="BRXY01000346">
    <property type="protein sequence ID" value="GMH88666.1"/>
    <property type="molecule type" value="Genomic_DNA"/>
</dbReference>
<accession>A0A9W7BHI9</accession>
<dbReference type="InterPro" id="IPR015943">
    <property type="entry name" value="WD40/YVTN_repeat-like_dom_sf"/>
</dbReference>
<feature type="region of interest" description="Disordered" evidence="7">
    <location>
        <begin position="1"/>
        <end position="84"/>
    </location>
</feature>
<keyword evidence="4" id="KW-0677">Repeat</keyword>
<dbReference type="InterPro" id="IPR001680">
    <property type="entry name" value="WD40_rpt"/>
</dbReference>
<organism evidence="9 10">
    <name type="scientific">Triparma strigata</name>
    <dbReference type="NCBI Taxonomy" id="1606541"/>
    <lineage>
        <taxon>Eukaryota</taxon>
        <taxon>Sar</taxon>
        <taxon>Stramenopiles</taxon>
        <taxon>Ochrophyta</taxon>
        <taxon>Bolidophyceae</taxon>
        <taxon>Parmales</taxon>
        <taxon>Triparmaceae</taxon>
        <taxon>Triparma</taxon>
    </lineage>
</organism>
<keyword evidence="2" id="KW-0698">rRNA processing</keyword>
<comment type="subcellular location">
    <subcellularLocation>
        <location evidence="1">Nucleus</location>
        <location evidence="1">Nucleolus</location>
    </subcellularLocation>
</comment>
<dbReference type="Pfam" id="PF08149">
    <property type="entry name" value="BING4CT"/>
    <property type="match status" value="1"/>
</dbReference>
<keyword evidence="5" id="KW-0539">Nucleus</keyword>
<evidence type="ECO:0000256" key="1">
    <source>
        <dbReference type="ARBA" id="ARBA00004604"/>
    </source>
</evidence>
<dbReference type="Proteomes" id="UP001165085">
    <property type="component" value="Unassembled WGS sequence"/>
</dbReference>
<evidence type="ECO:0000313" key="10">
    <source>
        <dbReference type="Proteomes" id="UP001165085"/>
    </source>
</evidence>
<dbReference type="SUPFAM" id="SSF50978">
    <property type="entry name" value="WD40 repeat-like"/>
    <property type="match status" value="1"/>
</dbReference>
<proteinExistence type="predicted"/>
<dbReference type="Gene3D" id="2.130.10.10">
    <property type="entry name" value="YVTN repeat-like/Quinoprotein amine dehydrogenase"/>
    <property type="match status" value="1"/>
</dbReference>
<name>A0A9W7BHI9_9STRA</name>
<evidence type="ECO:0000256" key="6">
    <source>
        <dbReference type="PROSITE-ProRule" id="PRU00221"/>
    </source>
</evidence>
<dbReference type="GO" id="GO:0000462">
    <property type="term" value="P:maturation of SSU-rRNA from tricistronic rRNA transcript (SSU-rRNA, 5.8S rRNA, LSU-rRNA)"/>
    <property type="evidence" value="ECO:0007669"/>
    <property type="project" value="TreeGrafter"/>
</dbReference>
<protein>
    <recommendedName>
        <fullName evidence="8">BING4 C-terminal domain-containing protein</fullName>
    </recommendedName>
</protein>
<evidence type="ECO:0000256" key="3">
    <source>
        <dbReference type="ARBA" id="ARBA00022574"/>
    </source>
</evidence>
<keyword evidence="10" id="KW-1185">Reference proteome</keyword>
<evidence type="ECO:0000259" key="8">
    <source>
        <dbReference type="SMART" id="SM01033"/>
    </source>
</evidence>
<feature type="compositionally biased region" description="Polar residues" evidence="7">
    <location>
        <begin position="26"/>
        <end position="39"/>
    </location>
</feature>
<feature type="compositionally biased region" description="Basic and acidic residues" evidence="7">
    <location>
        <begin position="526"/>
        <end position="551"/>
    </location>
</feature>
<evidence type="ECO:0000313" key="9">
    <source>
        <dbReference type="EMBL" id="GMH88666.1"/>
    </source>
</evidence>
<feature type="compositionally biased region" description="Basic and acidic residues" evidence="7">
    <location>
        <begin position="56"/>
        <end position="65"/>
    </location>
</feature>
<dbReference type="GO" id="GO:0030686">
    <property type="term" value="C:90S preribosome"/>
    <property type="evidence" value="ECO:0007669"/>
    <property type="project" value="TreeGrafter"/>
</dbReference>
<dbReference type="InterPro" id="IPR036322">
    <property type="entry name" value="WD40_repeat_dom_sf"/>
</dbReference>
<dbReference type="PANTHER" id="PTHR14085:SF3">
    <property type="entry name" value="WD REPEAT-CONTAINING PROTEIN 46"/>
    <property type="match status" value="1"/>
</dbReference>
<evidence type="ECO:0000256" key="4">
    <source>
        <dbReference type="ARBA" id="ARBA00022737"/>
    </source>
</evidence>
<dbReference type="FunFam" id="2.130.10.10:FF:000378">
    <property type="entry name" value="U3 small nucleolar RNA-associated protein 7"/>
    <property type="match status" value="1"/>
</dbReference>
<dbReference type="PANTHER" id="PTHR14085">
    <property type="entry name" value="WD-REPEAT PROTEIN BING4"/>
    <property type="match status" value="1"/>
</dbReference>
<dbReference type="AlphaFoldDB" id="A0A9W7BHI9"/>
<feature type="compositionally biased region" description="Basic residues" evidence="7">
    <location>
        <begin position="504"/>
        <end position="525"/>
    </location>
</feature>
<comment type="caution">
    <text evidence="9">The sequence shown here is derived from an EMBL/GenBank/DDBJ whole genome shotgun (WGS) entry which is preliminary data.</text>
</comment>
<reference evidence="10" key="1">
    <citation type="journal article" date="2023" name="Commun. Biol.">
        <title>Genome analysis of Parmales, the sister group of diatoms, reveals the evolutionary specialization of diatoms from phago-mixotrophs to photoautotrophs.</title>
        <authorList>
            <person name="Ban H."/>
            <person name="Sato S."/>
            <person name="Yoshikawa S."/>
            <person name="Yamada K."/>
            <person name="Nakamura Y."/>
            <person name="Ichinomiya M."/>
            <person name="Sato N."/>
            <person name="Blanc-Mathieu R."/>
            <person name="Endo H."/>
            <person name="Kuwata A."/>
            <person name="Ogata H."/>
        </authorList>
    </citation>
    <scope>NUCLEOTIDE SEQUENCE [LARGE SCALE GENOMIC DNA]</scope>
    <source>
        <strain evidence="10">NIES 3701</strain>
    </source>
</reference>
<evidence type="ECO:0000256" key="7">
    <source>
        <dbReference type="SAM" id="MobiDB-lite"/>
    </source>
</evidence>
<dbReference type="SMART" id="SM01033">
    <property type="entry name" value="BING4CT"/>
    <property type="match status" value="1"/>
</dbReference>
<feature type="repeat" description="WD" evidence="6">
    <location>
        <begin position="313"/>
        <end position="354"/>
    </location>
</feature>
<dbReference type="PROSITE" id="PS00678">
    <property type="entry name" value="WD_REPEATS_1"/>
    <property type="match status" value="1"/>
</dbReference>
<feature type="region of interest" description="Disordered" evidence="7">
    <location>
        <begin position="494"/>
        <end position="575"/>
    </location>
</feature>
<dbReference type="InterPro" id="IPR012952">
    <property type="entry name" value="BING4_C_dom"/>
</dbReference>
<gene>
    <name evidence="9" type="ORF">TrST_g13651</name>
</gene>
<dbReference type="OrthoDB" id="10251154at2759"/>
<dbReference type="PROSITE" id="PS50082">
    <property type="entry name" value="WD_REPEATS_2"/>
    <property type="match status" value="1"/>
</dbReference>
<dbReference type="GO" id="GO:0032040">
    <property type="term" value="C:small-subunit processome"/>
    <property type="evidence" value="ECO:0007669"/>
    <property type="project" value="TreeGrafter"/>
</dbReference>
<dbReference type="SMART" id="SM00320">
    <property type="entry name" value="WD40"/>
    <property type="match status" value="3"/>
</dbReference>
<dbReference type="InterPro" id="IPR040315">
    <property type="entry name" value="WDR46/Utp7"/>
</dbReference>
<evidence type="ECO:0000256" key="2">
    <source>
        <dbReference type="ARBA" id="ARBA00022552"/>
    </source>
</evidence>
<sequence length="575" mass="64607">MSSDVARGVYSSSKKSSKTDSKRNLHNSSDPVLSTTVTLQAIDKYAERNHSAKSLEGAKYKDRPNTSKNNKKYKDKKAEAQLRRHDEKRVAAAVMAAEAEILDTEVGGFIETENEMERTHKLKQTELSSHVDEQTSDQIYDLSLTSYSPYNVTYDRPGRHLLLTGRTGHVAIMDALTRTLQRELFLTDNGKELNDIRSSTFLHNSSMFALAEKKHIFIYDSVTGAEVHRLGDHIDPLAIDYLPYHWLLASVGRAGFLKYTDTSTGDKVSEHRTKLGPCSVMRHNPYNAVMHLGHGNGVVTMWSPSVSQPLVKILAHRGPVVSLANDLGGNYMVTAGSDMQVKVWDVRTFKVVHSYFSRRAVCDLDISQTGVLAVGSGTDVTFWKDAIREKQKEPYMKHRVLNGGVQVKGVRFRPFEDVVGIGHSKGFSSIVVPGVGSSNYDSFENNMFADKKQRQEQEVRSLMDKLRPEMIQLNPEEIGGVERDKKNVMMEKREIAASADQKPKKEKKKARGRNKISKKLARKHANIMDEGKKKLMEKKRSEAESKGRGDDFMSPAEKKRKKGLEEGGALSRFFK</sequence>
<dbReference type="PROSITE" id="PS50294">
    <property type="entry name" value="WD_REPEATS_REGION"/>
    <property type="match status" value="1"/>
</dbReference>